<reference evidence="2" key="1">
    <citation type="journal article" date="2015" name="Nature">
        <title>Complex archaea that bridge the gap between prokaryotes and eukaryotes.</title>
        <authorList>
            <person name="Spang A."/>
            <person name="Saw J.H."/>
            <person name="Jorgensen S.L."/>
            <person name="Zaremba-Niedzwiedzka K."/>
            <person name="Martijn J."/>
            <person name="Lind A.E."/>
            <person name="van Eijk R."/>
            <person name="Schleper C."/>
            <person name="Guy L."/>
            <person name="Ettema T.J."/>
        </authorList>
    </citation>
    <scope>NUCLEOTIDE SEQUENCE</scope>
</reference>
<name>A0A0F9LQA4_9ZZZZ</name>
<keyword evidence="1" id="KW-0472">Membrane</keyword>
<organism evidence="2">
    <name type="scientific">marine sediment metagenome</name>
    <dbReference type="NCBI Taxonomy" id="412755"/>
    <lineage>
        <taxon>unclassified sequences</taxon>
        <taxon>metagenomes</taxon>
        <taxon>ecological metagenomes</taxon>
    </lineage>
</organism>
<feature type="transmembrane region" description="Helical" evidence="1">
    <location>
        <begin position="75"/>
        <end position="93"/>
    </location>
</feature>
<protein>
    <submittedName>
        <fullName evidence="2">Uncharacterized protein</fullName>
    </submittedName>
</protein>
<sequence>MLCPVNFYLNEFVELTTENFTSSGNTLVSYNWPATLYFTYDSNGFISEIKWTNNTVLMERWGIKGQSSEIPGYDLTIVMGLTTVTVLSLVYIWQKKRLK</sequence>
<dbReference type="AlphaFoldDB" id="A0A0F9LQA4"/>
<comment type="caution">
    <text evidence="2">The sequence shown here is derived from an EMBL/GenBank/DDBJ whole genome shotgun (WGS) entry which is preliminary data.</text>
</comment>
<dbReference type="EMBL" id="LAZR01005994">
    <property type="protein sequence ID" value="KKM95558.1"/>
    <property type="molecule type" value="Genomic_DNA"/>
</dbReference>
<proteinExistence type="predicted"/>
<keyword evidence="1" id="KW-1133">Transmembrane helix</keyword>
<accession>A0A0F9LQA4</accession>
<keyword evidence="1" id="KW-0812">Transmembrane</keyword>
<evidence type="ECO:0000256" key="1">
    <source>
        <dbReference type="SAM" id="Phobius"/>
    </source>
</evidence>
<gene>
    <name evidence="2" type="ORF">LCGC14_1187050</name>
</gene>
<evidence type="ECO:0000313" key="2">
    <source>
        <dbReference type="EMBL" id="KKM95558.1"/>
    </source>
</evidence>